<dbReference type="GO" id="GO:0005634">
    <property type="term" value="C:nucleus"/>
    <property type="evidence" value="ECO:0000318"/>
    <property type="project" value="GO_Central"/>
</dbReference>
<dbReference type="OrthoDB" id="782771at2759"/>
<dbReference type="eggNOG" id="ENOG502S434">
    <property type="taxonomic scope" value="Eukaryota"/>
</dbReference>
<keyword evidence="4" id="KW-0805">Transcription regulation</keyword>
<evidence type="ECO:0000256" key="3">
    <source>
        <dbReference type="ARBA" id="ARBA00022843"/>
    </source>
</evidence>
<dbReference type="EMBL" id="CM000880">
    <property type="protein sequence ID" value="PNT77153.1"/>
    <property type="molecule type" value="Genomic_DNA"/>
</dbReference>
<dbReference type="RefSeq" id="XP_010230094.1">
    <property type="nucleotide sequence ID" value="XM_010231792.3"/>
</dbReference>
<sequence>MAEEDQGKGMMNWRGAGAGDGESCSGGVELALRLRTGSGDAAAPAAVRRRKSMTIFYGGRVCAVDVTDLQARAIITMANQDMILAEQNRRMGNDRHQDSTGSGSGSSAAPRSPPPAASRRDDHKDCLDAAAAPAGLSMKRSLQRFLQKRKARAAAAPYAAGDRPAMPS</sequence>
<dbReference type="InterPro" id="IPR018467">
    <property type="entry name" value="CCT_CS"/>
</dbReference>
<feature type="compositionally biased region" description="Low complexity" evidence="7">
    <location>
        <begin position="153"/>
        <end position="168"/>
    </location>
</feature>
<dbReference type="FunCoup" id="I1H435">
    <property type="interactions" value="8"/>
</dbReference>
<dbReference type="PANTHER" id="PTHR33077:SF17">
    <property type="entry name" value="PROTEIN TIFY 5B"/>
    <property type="match status" value="1"/>
</dbReference>
<reference evidence="10" key="3">
    <citation type="submission" date="2018-08" db="UniProtKB">
        <authorList>
            <consortium name="EnsemblPlants"/>
        </authorList>
    </citation>
    <scope>IDENTIFICATION</scope>
    <source>
        <strain evidence="10">cv. Bd21</strain>
    </source>
</reference>
<keyword evidence="6" id="KW-0539">Nucleus</keyword>
<evidence type="ECO:0000256" key="5">
    <source>
        <dbReference type="ARBA" id="ARBA00023163"/>
    </source>
</evidence>
<proteinExistence type="inferred from homology"/>
<evidence type="ECO:0000256" key="4">
    <source>
        <dbReference type="ARBA" id="ARBA00023015"/>
    </source>
</evidence>
<dbReference type="Pfam" id="PF06200">
    <property type="entry name" value="tify"/>
    <property type="match status" value="1"/>
</dbReference>
<dbReference type="PANTHER" id="PTHR33077">
    <property type="entry name" value="PROTEIN TIFY 4A-RELATED-RELATED"/>
    <property type="match status" value="1"/>
</dbReference>
<comment type="similarity">
    <text evidence="1 6">Belongs to the TIFY/JAZ family.</text>
</comment>
<feature type="region of interest" description="Disordered" evidence="7">
    <location>
        <begin position="86"/>
        <end position="133"/>
    </location>
</feature>
<keyword evidence="2 6" id="KW-1184">Jasmonic acid signaling pathway</keyword>
<dbReference type="AlphaFoldDB" id="I1H435"/>
<keyword evidence="5" id="KW-0804">Transcription</keyword>
<dbReference type="GO" id="GO:0031347">
    <property type="term" value="P:regulation of defense response"/>
    <property type="evidence" value="ECO:0000318"/>
    <property type="project" value="GO_Central"/>
</dbReference>
<feature type="compositionally biased region" description="Basic and acidic residues" evidence="7">
    <location>
        <begin position="118"/>
        <end position="127"/>
    </location>
</feature>
<dbReference type="Gramene" id="PNT77153">
    <property type="protein sequence ID" value="PNT77153"/>
    <property type="gene ID" value="BRADI_1g58491v3"/>
</dbReference>
<dbReference type="InterPro" id="IPR040390">
    <property type="entry name" value="TIFY/JAZ"/>
</dbReference>
<organism evidence="10">
    <name type="scientific">Brachypodium distachyon</name>
    <name type="common">Purple false brome</name>
    <name type="synonym">Trachynia distachya</name>
    <dbReference type="NCBI Taxonomy" id="15368"/>
    <lineage>
        <taxon>Eukaryota</taxon>
        <taxon>Viridiplantae</taxon>
        <taxon>Streptophyta</taxon>
        <taxon>Embryophyta</taxon>
        <taxon>Tracheophyta</taxon>
        <taxon>Spermatophyta</taxon>
        <taxon>Magnoliopsida</taxon>
        <taxon>Liliopsida</taxon>
        <taxon>Poales</taxon>
        <taxon>Poaceae</taxon>
        <taxon>BOP clade</taxon>
        <taxon>Pooideae</taxon>
        <taxon>Stipodae</taxon>
        <taxon>Brachypodieae</taxon>
        <taxon>Brachypodium</taxon>
    </lineage>
</organism>
<comment type="function">
    <text evidence="6">Repressor of jasmonate responses.</text>
</comment>
<dbReference type="HOGENOM" id="CLU_100394_0_0_1"/>
<dbReference type="GO" id="GO:0009611">
    <property type="term" value="P:response to wounding"/>
    <property type="evidence" value="ECO:0000318"/>
    <property type="project" value="GO_Central"/>
</dbReference>
<comment type="domain">
    <text evidence="6">The jas domain is required for interaction with COI1.</text>
</comment>
<accession>I1H435</accession>
<dbReference type="Pfam" id="PF09425">
    <property type="entry name" value="Jas_motif"/>
    <property type="match status" value="1"/>
</dbReference>
<evidence type="ECO:0000313" key="9">
    <source>
        <dbReference type="EMBL" id="PNT77153.1"/>
    </source>
</evidence>
<dbReference type="GeneID" id="104582329"/>
<feature type="region of interest" description="Disordered" evidence="7">
    <location>
        <begin position="149"/>
        <end position="168"/>
    </location>
</feature>
<evidence type="ECO:0000256" key="2">
    <source>
        <dbReference type="ARBA" id="ARBA00022819"/>
    </source>
</evidence>
<evidence type="ECO:0000313" key="11">
    <source>
        <dbReference type="Proteomes" id="UP000008810"/>
    </source>
</evidence>
<evidence type="ECO:0000259" key="8">
    <source>
        <dbReference type="PROSITE" id="PS51320"/>
    </source>
</evidence>
<evidence type="ECO:0000313" key="10">
    <source>
        <dbReference type="EnsemblPlants" id="PNT77153"/>
    </source>
</evidence>
<reference evidence="9" key="2">
    <citation type="submission" date="2017-06" db="EMBL/GenBank/DDBJ databases">
        <title>WGS assembly of Brachypodium distachyon.</title>
        <authorList>
            <consortium name="The International Brachypodium Initiative"/>
            <person name="Lucas S."/>
            <person name="Harmon-Smith M."/>
            <person name="Lail K."/>
            <person name="Tice H."/>
            <person name="Grimwood J."/>
            <person name="Bruce D."/>
            <person name="Barry K."/>
            <person name="Shu S."/>
            <person name="Lindquist E."/>
            <person name="Wang M."/>
            <person name="Pitluck S."/>
            <person name="Vogel J.P."/>
            <person name="Garvin D.F."/>
            <person name="Mockler T.C."/>
            <person name="Schmutz J."/>
            <person name="Rokhsar D."/>
            <person name="Bevan M.W."/>
        </authorList>
    </citation>
    <scope>NUCLEOTIDE SEQUENCE</scope>
    <source>
        <strain evidence="9">Bd21</strain>
    </source>
</reference>
<dbReference type="InterPro" id="IPR010399">
    <property type="entry name" value="Tify_dom"/>
</dbReference>
<dbReference type="STRING" id="15368.I1H435"/>
<dbReference type="GO" id="GO:2000022">
    <property type="term" value="P:regulation of jasmonic acid mediated signaling pathway"/>
    <property type="evidence" value="ECO:0000318"/>
    <property type="project" value="GO_Central"/>
</dbReference>
<dbReference type="PROSITE" id="PS51320">
    <property type="entry name" value="TIFY"/>
    <property type="match status" value="1"/>
</dbReference>
<dbReference type="EnsemblPlants" id="PNT77153">
    <property type="protein sequence ID" value="PNT77153"/>
    <property type="gene ID" value="BRADI_1g58491v3"/>
</dbReference>
<dbReference type="KEGG" id="bdi:104582329"/>
<gene>
    <name evidence="10" type="primary">LOC104582329</name>
    <name evidence="9" type="ORF">BRADI_1g58491v3</name>
</gene>
<keyword evidence="11" id="KW-1185">Reference proteome</keyword>
<dbReference type="Proteomes" id="UP000008810">
    <property type="component" value="Chromosome 1"/>
</dbReference>
<feature type="domain" description="Tify" evidence="8">
    <location>
        <begin position="46"/>
        <end position="80"/>
    </location>
</feature>
<dbReference type="OMA" id="MANQDMI"/>
<feature type="compositionally biased region" description="Basic and acidic residues" evidence="7">
    <location>
        <begin position="87"/>
        <end position="98"/>
    </location>
</feature>
<keyword evidence="3" id="KW-0832">Ubl conjugation</keyword>
<evidence type="ECO:0000256" key="1">
    <source>
        <dbReference type="ARBA" id="ARBA00008614"/>
    </source>
</evidence>
<protein>
    <recommendedName>
        <fullName evidence="6">Protein TIFY</fullName>
    </recommendedName>
    <alternativeName>
        <fullName evidence="6">Jasmonate ZIM domain-containing protein</fullName>
    </alternativeName>
</protein>
<feature type="region of interest" description="Disordered" evidence="7">
    <location>
        <begin position="1"/>
        <end position="20"/>
    </location>
</feature>
<comment type="subcellular location">
    <subcellularLocation>
        <location evidence="6">Nucleus</location>
    </subcellularLocation>
</comment>
<evidence type="ECO:0000256" key="7">
    <source>
        <dbReference type="SAM" id="MobiDB-lite"/>
    </source>
</evidence>
<reference evidence="9 10" key="1">
    <citation type="journal article" date="2010" name="Nature">
        <title>Genome sequencing and analysis of the model grass Brachypodium distachyon.</title>
        <authorList>
            <consortium name="International Brachypodium Initiative"/>
        </authorList>
    </citation>
    <scope>NUCLEOTIDE SEQUENCE [LARGE SCALE GENOMIC DNA]</scope>
    <source>
        <strain evidence="9 10">Bd21</strain>
    </source>
</reference>
<name>I1H435_BRADI</name>
<evidence type="ECO:0000256" key="6">
    <source>
        <dbReference type="RuleBase" id="RU369065"/>
    </source>
</evidence>